<protein>
    <recommendedName>
        <fullName evidence="4">L-methionine gamma-lyase</fullName>
        <ecNumber evidence="3">4.4.1.11</ecNumber>
        <ecNumber evidence="7">4.4.1.2</ecNumber>
    </recommendedName>
    <alternativeName>
        <fullName evidence="8">Homocysteine desulfhydrase</fullName>
    </alternativeName>
</protein>
<dbReference type="STRING" id="1134406.ADN00_16375"/>
<evidence type="ECO:0000256" key="3">
    <source>
        <dbReference type="ARBA" id="ARBA00012222"/>
    </source>
</evidence>
<dbReference type="GO" id="GO:0030170">
    <property type="term" value="F:pyridoxal phosphate binding"/>
    <property type="evidence" value="ECO:0007669"/>
    <property type="project" value="InterPro"/>
</dbReference>
<dbReference type="GO" id="GO:0005737">
    <property type="term" value="C:cytoplasm"/>
    <property type="evidence" value="ECO:0007669"/>
    <property type="project" value="TreeGrafter"/>
</dbReference>
<evidence type="ECO:0000256" key="7">
    <source>
        <dbReference type="ARBA" id="ARBA00047175"/>
    </source>
</evidence>
<dbReference type="InterPro" id="IPR000277">
    <property type="entry name" value="Cys/Met-Metab_PyrdxlP-dep_enz"/>
</dbReference>
<evidence type="ECO:0000313" key="14">
    <source>
        <dbReference type="Proteomes" id="UP000050417"/>
    </source>
</evidence>
<dbReference type="InterPro" id="IPR054542">
    <property type="entry name" value="Cys_met_metab_PP"/>
</dbReference>
<comment type="caution">
    <text evidence="13">The sequence shown here is derived from an EMBL/GenBank/DDBJ whole genome shotgun (WGS) entry which is preliminary data.</text>
</comment>
<dbReference type="EMBL" id="LGCL01000040">
    <property type="protein sequence ID" value="KPL72053.1"/>
    <property type="molecule type" value="Genomic_DNA"/>
</dbReference>
<evidence type="ECO:0000256" key="5">
    <source>
        <dbReference type="ARBA" id="ARBA00022898"/>
    </source>
</evidence>
<evidence type="ECO:0000256" key="12">
    <source>
        <dbReference type="RuleBase" id="RU362118"/>
    </source>
</evidence>
<evidence type="ECO:0000313" key="13">
    <source>
        <dbReference type="EMBL" id="KPL72053.1"/>
    </source>
</evidence>
<evidence type="ECO:0000256" key="1">
    <source>
        <dbReference type="ARBA" id="ARBA00001933"/>
    </source>
</evidence>
<dbReference type="InterPro" id="IPR015422">
    <property type="entry name" value="PyrdxlP-dep_Trfase_small"/>
</dbReference>
<accession>A0A0P6WZ58</accession>
<comment type="cofactor">
    <cofactor evidence="1 12">
        <name>pyridoxal 5'-phosphate</name>
        <dbReference type="ChEBI" id="CHEBI:597326"/>
    </cofactor>
</comment>
<dbReference type="EC" id="4.4.1.11" evidence="3"/>
<dbReference type="RefSeq" id="WP_075064116.1">
    <property type="nucleotide sequence ID" value="NZ_LGCL01000040.1"/>
</dbReference>
<dbReference type="PATRIC" id="fig|1134406.4.peg.3716"/>
<dbReference type="FunFam" id="3.40.640.10:FF:000046">
    <property type="entry name" value="Cystathionine gamma-lyase"/>
    <property type="match status" value="1"/>
</dbReference>
<evidence type="ECO:0000256" key="9">
    <source>
        <dbReference type="ARBA" id="ARBA00048780"/>
    </source>
</evidence>
<dbReference type="Gene3D" id="3.40.640.10">
    <property type="entry name" value="Type I PLP-dependent aspartate aminotransferase-like (Major domain)"/>
    <property type="match status" value="1"/>
</dbReference>
<dbReference type="FunFam" id="3.90.1150.10:FF:000008">
    <property type="entry name" value="Cystathionine gamma-synthase"/>
    <property type="match status" value="1"/>
</dbReference>
<dbReference type="AlphaFoldDB" id="A0A0P6WZ58"/>
<feature type="modified residue" description="N6-(pyridoxal phosphate)lysine" evidence="11">
    <location>
        <position position="226"/>
    </location>
</feature>
<dbReference type="SUPFAM" id="SSF53383">
    <property type="entry name" value="PLP-dependent transferases"/>
    <property type="match status" value="1"/>
</dbReference>
<evidence type="ECO:0000256" key="6">
    <source>
        <dbReference type="ARBA" id="ARBA00023239"/>
    </source>
</evidence>
<comment type="similarity">
    <text evidence="2">Belongs to the trans-sulfuration enzymes family. L-methionine gamma-lyase subfamily.</text>
</comment>
<dbReference type="GO" id="GO:0019346">
    <property type="term" value="P:transsulfuration"/>
    <property type="evidence" value="ECO:0007669"/>
    <property type="project" value="InterPro"/>
</dbReference>
<evidence type="ECO:0000256" key="8">
    <source>
        <dbReference type="ARBA" id="ARBA00047199"/>
    </source>
</evidence>
<dbReference type="Proteomes" id="UP000050417">
    <property type="component" value="Unassembled WGS sequence"/>
</dbReference>
<keyword evidence="5 11" id="KW-0663">Pyridoxal phosphate</keyword>
<dbReference type="OrthoDB" id="9780685at2"/>
<name>A0A0P6WZ58_9CHLR</name>
<sequence>MQDFDAQHGFSTLVNHVGEGNHPYNAHIMPLVQSSTFGFPDVDTGAARFKGEAPGYIYSRLSNPNLDQTARKIAILEGIDLLRAQPDRSDHEMVAGMMFASGMAAVTSALQACTQPGDTIIVQEAIYSATHVYLAQIAPRHQIEVVWVKDPSPENWSRAFEQHPTARLAYVETPSNPTMAVTDIERVAEIAHQYGAWVMVDNTFASPWCQRPLSLGADVVVHSTTKYLCGHGLVIGGVVVSRHVDFIKKDLAFVMKIQGANSNPFDAWLTHLGLKTFELRMKAHCDNAMAVARFLDSHPKVGKVHYPGLESHPDHELATQQMFAYGGMLSFELAGGMQAGIKLMESIRVCTLAVSLGNTDTLVEHPASMSHSNVSAEERAKVGLTDGLVRLSVGIENVEDLIRDLDQALAMV</sequence>
<proteinExistence type="inferred from homology"/>
<dbReference type="Pfam" id="PF01053">
    <property type="entry name" value="Cys_Met_Meta_PP"/>
    <property type="match status" value="1"/>
</dbReference>
<dbReference type="InterPro" id="IPR015421">
    <property type="entry name" value="PyrdxlP-dep_Trfase_major"/>
</dbReference>
<dbReference type="GO" id="GO:0047982">
    <property type="term" value="F:homocysteine desulfhydrase activity"/>
    <property type="evidence" value="ECO:0007669"/>
    <property type="project" value="UniProtKB-EC"/>
</dbReference>
<comment type="catalytic activity">
    <reaction evidence="10">
        <text>L-methionine + H2O = methanethiol + 2-oxobutanoate + NH4(+)</text>
        <dbReference type="Rhea" id="RHEA:23800"/>
        <dbReference type="ChEBI" id="CHEBI:15377"/>
        <dbReference type="ChEBI" id="CHEBI:16007"/>
        <dbReference type="ChEBI" id="CHEBI:16763"/>
        <dbReference type="ChEBI" id="CHEBI:28938"/>
        <dbReference type="ChEBI" id="CHEBI:57844"/>
        <dbReference type="EC" id="4.4.1.11"/>
    </reaction>
    <physiologicalReaction direction="left-to-right" evidence="10">
        <dbReference type="Rhea" id="RHEA:23801"/>
    </physiologicalReaction>
</comment>
<evidence type="ECO:0000256" key="2">
    <source>
        <dbReference type="ARBA" id="ARBA00008667"/>
    </source>
</evidence>
<evidence type="ECO:0000256" key="4">
    <source>
        <dbReference type="ARBA" id="ARBA00019040"/>
    </source>
</evidence>
<evidence type="ECO:0000256" key="11">
    <source>
        <dbReference type="PIRSR" id="PIRSR001434-2"/>
    </source>
</evidence>
<organism evidence="13 14">
    <name type="scientific">Ornatilinea apprima</name>
    <dbReference type="NCBI Taxonomy" id="1134406"/>
    <lineage>
        <taxon>Bacteria</taxon>
        <taxon>Bacillati</taxon>
        <taxon>Chloroflexota</taxon>
        <taxon>Anaerolineae</taxon>
        <taxon>Anaerolineales</taxon>
        <taxon>Anaerolineaceae</taxon>
        <taxon>Ornatilinea</taxon>
    </lineage>
</organism>
<keyword evidence="14" id="KW-1185">Reference proteome</keyword>
<reference evidence="13 14" key="1">
    <citation type="submission" date="2015-07" db="EMBL/GenBank/DDBJ databases">
        <title>Genome sequence of Ornatilinea apprima DSM 23815.</title>
        <authorList>
            <person name="Hemp J."/>
            <person name="Ward L.M."/>
            <person name="Pace L.A."/>
            <person name="Fischer W.W."/>
        </authorList>
    </citation>
    <scope>NUCLEOTIDE SEQUENCE [LARGE SCALE GENOMIC DNA]</scope>
    <source>
        <strain evidence="13 14">P3M-1</strain>
    </source>
</reference>
<dbReference type="PANTHER" id="PTHR11808:SF80">
    <property type="entry name" value="CYSTATHIONINE GAMMA-LYASE"/>
    <property type="match status" value="1"/>
</dbReference>
<gene>
    <name evidence="13" type="ORF">ADN00_16375</name>
</gene>
<keyword evidence="6 13" id="KW-0456">Lyase</keyword>
<dbReference type="GO" id="GO:0018826">
    <property type="term" value="F:methionine gamma-lyase activity"/>
    <property type="evidence" value="ECO:0007669"/>
    <property type="project" value="UniProtKB-EC"/>
</dbReference>
<evidence type="ECO:0000256" key="10">
    <source>
        <dbReference type="ARBA" id="ARBA00052699"/>
    </source>
</evidence>
<dbReference type="EC" id="4.4.1.2" evidence="7"/>
<dbReference type="PROSITE" id="PS00868">
    <property type="entry name" value="CYS_MET_METAB_PP"/>
    <property type="match status" value="1"/>
</dbReference>
<dbReference type="CDD" id="cd00614">
    <property type="entry name" value="CGS_like"/>
    <property type="match status" value="1"/>
</dbReference>
<dbReference type="InterPro" id="IPR015424">
    <property type="entry name" value="PyrdxlP-dep_Trfase"/>
</dbReference>
<comment type="catalytic activity">
    <reaction evidence="9">
        <text>L-homocysteine + H2O = 2-oxobutanoate + hydrogen sulfide + NH4(+) + H(+)</text>
        <dbReference type="Rhea" id="RHEA:14501"/>
        <dbReference type="ChEBI" id="CHEBI:15377"/>
        <dbReference type="ChEBI" id="CHEBI:15378"/>
        <dbReference type="ChEBI" id="CHEBI:16763"/>
        <dbReference type="ChEBI" id="CHEBI:28938"/>
        <dbReference type="ChEBI" id="CHEBI:29919"/>
        <dbReference type="ChEBI" id="CHEBI:58199"/>
        <dbReference type="EC" id="4.4.1.2"/>
    </reaction>
    <physiologicalReaction direction="left-to-right" evidence="9">
        <dbReference type="Rhea" id="RHEA:14502"/>
    </physiologicalReaction>
</comment>
<dbReference type="Gene3D" id="3.90.1150.10">
    <property type="entry name" value="Aspartate Aminotransferase, domain 1"/>
    <property type="match status" value="1"/>
</dbReference>
<dbReference type="PIRSF" id="PIRSF001434">
    <property type="entry name" value="CGS"/>
    <property type="match status" value="1"/>
</dbReference>
<dbReference type="PANTHER" id="PTHR11808">
    <property type="entry name" value="TRANS-SULFURATION ENZYME FAMILY MEMBER"/>
    <property type="match status" value="1"/>
</dbReference>